<reference evidence="1" key="1">
    <citation type="journal article" date="2014" name="Int. J. Syst. Evol. Microbiol.">
        <title>Complete genome sequence of Corynebacterium casei LMG S-19264T (=DSM 44701T), isolated from a smear-ripened cheese.</title>
        <authorList>
            <consortium name="US DOE Joint Genome Institute (JGI-PGF)"/>
            <person name="Walter F."/>
            <person name="Albersmeier A."/>
            <person name="Kalinowski J."/>
            <person name="Ruckert C."/>
        </authorList>
    </citation>
    <scope>NUCLEOTIDE SEQUENCE</scope>
    <source>
        <strain evidence="1">JCM 4518</strain>
    </source>
</reference>
<dbReference type="PANTHER" id="PTHR38479:SF2">
    <property type="entry name" value="WINGED HELIX DNA-BINDING DOMAIN-CONTAINING PROTEIN"/>
    <property type="match status" value="1"/>
</dbReference>
<comment type="caution">
    <text evidence="1">The sequence shown here is derived from an EMBL/GenBank/DDBJ whole genome shotgun (WGS) entry which is preliminary data.</text>
</comment>
<reference evidence="1" key="2">
    <citation type="submission" date="2020-09" db="EMBL/GenBank/DDBJ databases">
        <authorList>
            <person name="Sun Q."/>
            <person name="Ohkuma M."/>
        </authorList>
    </citation>
    <scope>NUCLEOTIDE SEQUENCE</scope>
    <source>
        <strain evidence="1">JCM 4518</strain>
    </source>
</reference>
<dbReference type="PANTHER" id="PTHR38479">
    <property type="entry name" value="LMO0824 PROTEIN"/>
    <property type="match status" value="1"/>
</dbReference>
<evidence type="ECO:0000313" key="1">
    <source>
        <dbReference type="EMBL" id="GHB11012.1"/>
    </source>
</evidence>
<name>A0A918WEB5_9ACTN</name>
<proteinExistence type="predicted"/>
<evidence type="ECO:0000313" key="2">
    <source>
        <dbReference type="Proteomes" id="UP000644020"/>
    </source>
</evidence>
<accession>A0A918WEB5</accession>
<dbReference type="AlphaFoldDB" id="A0A918WEB5"/>
<dbReference type="RefSeq" id="WP_189983552.1">
    <property type="nucleotide sequence ID" value="NZ_BMUL01000029.1"/>
</dbReference>
<gene>
    <name evidence="1" type="ORF">GCM10010305_62210</name>
</gene>
<protein>
    <recommendedName>
        <fullName evidence="3">Winged helix DNA-binding domain-containing protein</fullName>
    </recommendedName>
</protein>
<dbReference type="Proteomes" id="UP000644020">
    <property type="component" value="Unassembled WGS sequence"/>
</dbReference>
<evidence type="ECO:0008006" key="3">
    <source>
        <dbReference type="Google" id="ProtNLM"/>
    </source>
</evidence>
<sequence>MDALPPLSRRALGRATLARQLLLNPSPLGAEEAVHHLVGLQAQNTKPPYYALAARLGGFRPEDLSALMESRAVARIASLRSTVHTHTARDTVALRALVQSGAISRELAMFRKGLAGADPDRLAALARAFVEAEPRTPGEIRAHLLREWPAADPQALTLAARCLLPLVQTTPRGLWGRSGQVRLTTADRWFPGHGYDAADAEELVLRYLGAFGPASVKDAQTWCGLTRLRPVFDRLRPRLLALRDEDGTELFDLPDAPRPDPDVPAPPRLLPEFDNLLLSHADRRRIVPEEYRHRTWTGNQAHRVLLLDGAVAGLWYLDEGKDRVTLTLEPFAPVARADRAALTEEAERVLRLTARSPYDIVFRAEGGAEG</sequence>
<dbReference type="InterPro" id="IPR009351">
    <property type="entry name" value="AlkZ-like"/>
</dbReference>
<dbReference type="EMBL" id="BMUL01000029">
    <property type="protein sequence ID" value="GHB11012.1"/>
    <property type="molecule type" value="Genomic_DNA"/>
</dbReference>
<organism evidence="1 2">
    <name type="scientific">Streptomyces termitum</name>
    <dbReference type="NCBI Taxonomy" id="67368"/>
    <lineage>
        <taxon>Bacteria</taxon>
        <taxon>Bacillati</taxon>
        <taxon>Actinomycetota</taxon>
        <taxon>Actinomycetes</taxon>
        <taxon>Kitasatosporales</taxon>
        <taxon>Streptomycetaceae</taxon>
        <taxon>Streptomyces</taxon>
    </lineage>
</organism>
<dbReference type="Pfam" id="PF06224">
    <property type="entry name" value="AlkZ-like"/>
    <property type="match status" value="1"/>
</dbReference>
<keyword evidence="2" id="KW-1185">Reference proteome</keyword>